<evidence type="ECO:0000256" key="4">
    <source>
        <dbReference type="ARBA" id="ARBA00022679"/>
    </source>
</evidence>
<dbReference type="Pfam" id="PF19279">
    <property type="entry name" value="YegS_C"/>
    <property type="match status" value="1"/>
</dbReference>
<keyword evidence="15" id="KW-1185">Reference proteome</keyword>
<comment type="caution">
    <text evidence="14">The sequence shown here is derived from an EMBL/GenBank/DDBJ whole genome shotgun (WGS) entry which is preliminary data.</text>
</comment>
<comment type="cofactor">
    <cofactor evidence="1">
        <name>Mg(2+)</name>
        <dbReference type="ChEBI" id="CHEBI:18420"/>
    </cofactor>
</comment>
<dbReference type="PANTHER" id="PTHR12358:SF106">
    <property type="entry name" value="LIPID KINASE YEGS"/>
    <property type="match status" value="1"/>
</dbReference>
<dbReference type="GO" id="GO:0004143">
    <property type="term" value="F:ATP-dependent diacylglycerol kinase activity"/>
    <property type="evidence" value="ECO:0007669"/>
    <property type="project" value="TreeGrafter"/>
</dbReference>
<sequence length="307" mass="34198">MEFLVVFNQKAGQANQNKLNQIIKIIENKGSSVKLLSLTDDGFKSELLGSLKDLKGLITFGGDGTLNTIVNVILSSTSLSPDELPTIVPYPSGTANDFAYQLFEQEVSIEEMINSVFQENIKFLDVGRVNDYYFINVFGIGSFADISYKTPPELKQRLGMWAYWVEAIKQLPNFGSINFSLKDTTKIETTQGYLLLVLNGKGAGGFKSLAPRSSLSDGKLDIVIVKENKTILDLAPLLPKIIRGEHLEDHRITYFQKDSIEITSDKEVVSVVDGEKGPTLPIKIDILPKRLPFAYQKQKEQEIKGLF</sequence>
<evidence type="ECO:0000256" key="9">
    <source>
        <dbReference type="ARBA" id="ARBA00022842"/>
    </source>
</evidence>
<dbReference type="NCBIfam" id="TIGR00147">
    <property type="entry name" value="YegS/Rv2252/BmrU family lipid kinase"/>
    <property type="match status" value="1"/>
</dbReference>
<dbReference type="Proteomes" id="UP000214588">
    <property type="component" value="Unassembled WGS sequence"/>
</dbReference>
<dbReference type="Gene3D" id="3.40.50.10330">
    <property type="entry name" value="Probable inorganic polyphosphate/atp-NAD kinase, domain 1"/>
    <property type="match status" value="1"/>
</dbReference>
<evidence type="ECO:0000256" key="8">
    <source>
        <dbReference type="ARBA" id="ARBA00022840"/>
    </source>
</evidence>
<dbReference type="PROSITE" id="PS50146">
    <property type="entry name" value="DAGK"/>
    <property type="match status" value="1"/>
</dbReference>
<dbReference type="AlphaFoldDB" id="A0A226C0T0"/>
<evidence type="ECO:0000256" key="3">
    <source>
        <dbReference type="ARBA" id="ARBA00022516"/>
    </source>
</evidence>
<dbReference type="GO" id="GO:0008654">
    <property type="term" value="P:phospholipid biosynthetic process"/>
    <property type="evidence" value="ECO:0007669"/>
    <property type="project" value="UniProtKB-KW"/>
</dbReference>
<evidence type="ECO:0000256" key="7">
    <source>
        <dbReference type="ARBA" id="ARBA00022777"/>
    </source>
</evidence>
<keyword evidence="3" id="KW-0444">Lipid biosynthesis</keyword>
<dbReference type="InterPro" id="IPR045540">
    <property type="entry name" value="YegS/DAGK_C"/>
</dbReference>
<reference evidence="14 15" key="1">
    <citation type="submission" date="2017-06" db="EMBL/GenBank/DDBJ databases">
        <title>Draft Genome Sequence of Natranaerobius trueperi halophilic, alkalithermophilic bacteria from soda lakes.</title>
        <authorList>
            <person name="Zhao B."/>
        </authorList>
    </citation>
    <scope>NUCLEOTIDE SEQUENCE [LARGE SCALE GENOMIC DNA]</scope>
    <source>
        <strain evidence="14 15">DSM 18760</strain>
    </source>
</reference>
<dbReference type="EMBL" id="NIQC01000002">
    <property type="protein sequence ID" value="OWZ84771.1"/>
    <property type="molecule type" value="Genomic_DNA"/>
</dbReference>
<evidence type="ECO:0000256" key="10">
    <source>
        <dbReference type="ARBA" id="ARBA00023098"/>
    </source>
</evidence>
<evidence type="ECO:0000256" key="5">
    <source>
        <dbReference type="ARBA" id="ARBA00022723"/>
    </source>
</evidence>
<keyword evidence="9" id="KW-0460">Magnesium</keyword>
<evidence type="ECO:0000256" key="2">
    <source>
        <dbReference type="ARBA" id="ARBA00005983"/>
    </source>
</evidence>
<keyword evidence="12" id="KW-1208">Phospholipid metabolism</keyword>
<keyword evidence="10" id="KW-0443">Lipid metabolism</keyword>
<evidence type="ECO:0000256" key="12">
    <source>
        <dbReference type="ARBA" id="ARBA00023264"/>
    </source>
</evidence>
<keyword evidence="11" id="KW-0594">Phospholipid biosynthesis</keyword>
<dbReference type="OrthoDB" id="142078at2"/>
<name>A0A226C0T0_9FIRM</name>
<dbReference type="GO" id="GO:0046872">
    <property type="term" value="F:metal ion binding"/>
    <property type="evidence" value="ECO:0007669"/>
    <property type="project" value="UniProtKB-KW"/>
</dbReference>
<organism evidence="14 15">
    <name type="scientific">Natranaerobius trueperi</name>
    <dbReference type="NCBI Taxonomy" id="759412"/>
    <lineage>
        <taxon>Bacteria</taxon>
        <taxon>Bacillati</taxon>
        <taxon>Bacillota</taxon>
        <taxon>Clostridia</taxon>
        <taxon>Natranaerobiales</taxon>
        <taxon>Natranaerobiaceae</taxon>
        <taxon>Natranaerobius</taxon>
    </lineage>
</organism>
<dbReference type="InterPro" id="IPR050187">
    <property type="entry name" value="Lipid_Phosphate_FormReg"/>
</dbReference>
<dbReference type="RefSeq" id="WP_089022576.1">
    <property type="nucleotide sequence ID" value="NZ_NIQC01000002.1"/>
</dbReference>
<evidence type="ECO:0000313" key="14">
    <source>
        <dbReference type="EMBL" id="OWZ84771.1"/>
    </source>
</evidence>
<evidence type="ECO:0000256" key="6">
    <source>
        <dbReference type="ARBA" id="ARBA00022741"/>
    </source>
</evidence>
<keyword evidence="5" id="KW-0479">Metal-binding</keyword>
<accession>A0A226C0T0</accession>
<proteinExistence type="inferred from homology"/>
<dbReference type="InterPro" id="IPR016064">
    <property type="entry name" value="NAD/diacylglycerol_kinase_sf"/>
</dbReference>
<dbReference type="GO" id="GO:0005524">
    <property type="term" value="F:ATP binding"/>
    <property type="evidence" value="ECO:0007669"/>
    <property type="project" value="UniProtKB-KW"/>
</dbReference>
<evidence type="ECO:0000256" key="1">
    <source>
        <dbReference type="ARBA" id="ARBA00001946"/>
    </source>
</evidence>
<keyword evidence="6" id="KW-0547">Nucleotide-binding</keyword>
<dbReference type="InterPro" id="IPR005218">
    <property type="entry name" value="Diacylglycerol/lipid_kinase"/>
</dbReference>
<evidence type="ECO:0000313" key="15">
    <source>
        <dbReference type="Proteomes" id="UP000214588"/>
    </source>
</evidence>
<dbReference type="Pfam" id="PF00781">
    <property type="entry name" value="DAGK_cat"/>
    <property type="match status" value="1"/>
</dbReference>
<dbReference type="InterPro" id="IPR017438">
    <property type="entry name" value="ATP-NAD_kinase_N"/>
</dbReference>
<evidence type="ECO:0000259" key="13">
    <source>
        <dbReference type="PROSITE" id="PS50146"/>
    </source>
</evidence>
<comment type="similarity">
    <text evidence="2">Belongs to the diacylglycerol/lipid kinase family.</text>
</comment>
<evidence type="ECO:0000256" key="11">
    <source>
        <dbReference type="ARBA" id="ARBA00023209"/>
    </source>
</evidence>
<dbReference type="SUPFAM" id="SSF111331">
    <property type="entry name" value="NAD kinase/diacylglycerol kinase-like"/>
    <property type="match status" value="1"/>
</dbReference>
<feature type="domain" description="DAGKc" evidence="13">
    <location>
        <begin position="1"/>
        <end position="133"/>
    </location>
</feature>
<keyword evidence="7" id="KW-0418">Kinase</keyword>
<keyword evidence="4" id="KW-0808">Transferase</keyword>
<gene>
    <name evidence="14" type="ORF">CDO51_01765</name>
</gene>
<dbReference type="InterPro" id="IPR001206">
    <property type="entry name" value="Diacylglycerol_kinase_cat_dom"/>
</dbReference>
<dbReference type="PANTHER" id="PTHR12358">
    <property type="entry name" value="SPHINGOSINE KINASE"/>
    <property type="match status" value="1"/>
</dbReference>
<protein>
    <recommendedName>
        <fullName evidence="13">DAGKc domain-containing protein</fullName>
    </recommendedName>
</protein>
<keyword evidence="8" id="KW-0067">ATP-binding</keyword>
<dbReference type="GO" id="GO:0005886">
    <property type="term" value="C:plasma membrane"/>
    <property type="evidence" value="ECO:0007669"/>
    <property type="project" value="TreeGrafter"/>
</dbReference>
<dbReference type="Gene3D" id="2.60.200.40">
    <property type="match status" value="1"/>
</dbReference>